<feature type="compositionally biased region" description="Polar residues" evidence="1">
    <location>
        <begin position="200"/>
        <end position="209"/>
    </location>
</feature>
<sequence length="1590" mass="169360">MVDKKSKDAEKAAIVTFHAPSRSFHRVFKDTSLSETRDAVRHKLGLPAGAPVFLARLHDGEKVDLEDDDDFEALRLLARTSSALDIVVTLAPQDPSLSHDVASAKPKHKRSRKRNHSPDGDSSSLAPSTGLALESKQKITSGGRGPERPTKKRRKDAIRLQRSEQDQSSAPPPEFQQGSSHDTVAESANKSRKRKEKDTNQQGVSSTAEPTVPKTRKRRRKHSVKFAQDHDAAEASKVSAPVPDTIPSRSSSPQPPPKKRRKKAAAAPAQSSDAVAPPSITSEAGEPVTEASPKSSGDVVIENGDKLESSAVQEVGGKRRRKNKAKETREISQPVSSAADAAAILDAEAAAAAAPKKEKKSRRRDKKAAGDAALASLAPPTEPEPQAVTDAFPSANATTQDQNQAADTSAVVPADDEPETTRKSKRRFKAKEGVADVSMTEPATSAPVETVGPTTDVSDVISTPEASSKVKASRRKSKGTSSGNAEANATPKSTSWGGDILAAVAAAAQRVLARNATVAAEPQPAKETLTPDSTPSIADKAGTLLAESASEVSSRRKTKSKLRQSWIPDDLGNELVSTNEPTEPESISAFDLSMDASLSMPDNPVEKSSKARKQKADKKSKKSGLAQDPSCPVCLTAPFHLLFQCPVVNAGAESIEARIEELNKKEDDQDLVERLRVLLQKVRRRSSVGPRASLPTPDLSREDQPRSPSASKAAGPAAHTESPAPSLSGEIQTRPSTPVIPAGSEISEVVIEGQDEGSSNESASDEDEEDDEYETPTMITSVGSVSLNEADLEALLRGPVTPLRAADIPSESSDHDDEDEDEERAEFEQEVQEEERLEEENEKAYRRLSRKFQQEAPSSDDEHGFDADQGGDIAPPTFMDTNPRDQLAAQAHSEPVDAVPETVTVSAVEAIHADPAQDVDGPASLSPFREAKAADKSANATVDKSGVAEGSQDKTSVVSQEDDSDTEGTQQEKDQAEANRDDEQVSPSTQPTAVVSSPAAPRALVGSALEADAEQASEPLSQRPDDEPESASLVLPGDVSIASEASVPDVDMDPISGVSAAEVLRQLDEFDPIEDADDLPSSLPDIPEDEDPIEEEEERAEKERRPSTPPPLATPQPGTAKRMRDRHGRLASDTATLPVLASELLEGAPQSTPMTTRRTRRIAAVEQTPVVAKDALDVEHVAPRSTRVTRRSVSVAPMPPPPAALEPPKRRGRKTAEEKAQEAAEKEAKAAAKKAEAAAKKAEKEAAAAKKKAEAAAKKAEKEAQAAAKREEKARQAAAKKGKKGAAATAASQEKPANDVDASKSAEGHGASQDAPQTEQTSRPRAPPMSQVKWTTLPQSGQTPSLLEQESMVDELQTSSPGESTPANVLPAKKGTAPSRADEDVFTTSRADVSTQESEDASRPYRLNLPAQETDSTFMSSQTDFSQVQESASANQSQDITFEGDSGNPLFLPSQSQFFDTPLNARSQPIAASARSEASPDHSSNGSESGDEVATFKVPPRSRAWVAPPTYRRLSDLASQQLFSHVSFTESTANSTNPDTSRSRDDDSESDSDDSDDDDEAGNSHIPKERRAGAAVEKKKQKSLLGSFAR</sequence>
<feature type="compositionally biased region" description="Basic and acidic residues" evidence="1">
    <location>
        <begin position="970"/>
        <end position="983"/>
    </location>
</feature>
<feature type="region of interest" description="Disordered" evidence="1">
    <location>
        <begin position="1527"/>
        <end position="1590"/>
    </location>
</feature>
<feature type="compositionally biased region" description="Low complexity" evidence="1">
    <location>
        <begin position="338"/>
        <end position="354"/>
    </location>
</feature>
<feature type="region of interest" description="Disordered" evidence="1">
    <location>
        <begin position="682"/>
        <end position="785"/>
    </location>
</feature>
<feature type="compositionally biased region" description="Acidic residues" evidence="1">
    <location>
        <begin position="1069"/>
        <end position="1078"/>
    </location>
</feature>
<dbReference type="EMBL" id="KB445813">
    <property type="protein sequence ID" value="EMD32042.1"/>
    <property type="molecule type" value="Genomic_DNA"/>
</dbReference>
<feature type="region of interest" description="Disordered" evidence="1">
    <location>
        <begin position="96"/>
        <end position="497"/>
    </location>
</feature>
<feature type="compositionally biased region" description="Polar residues" evidence="1">
    <location>
        <begin position="1314"/>
        <end position="1323"/>
    </location>
</feature>
<dbReference type="STRING" id="914234.M2R1B9"/>
<feature type="compositionally biased region" description="Low complexity" evidence="1">
    <location>
        <begin position="265"/>
        <end position="279"/>
    </location>
</feature>
<feature type="compositionally biased region" description="Polar residues" evidence="1">
    <location>
        <begin position="452"/>
        <end position="465"/>
    </location>
</feature>
<feature type="region of interest" description="Disordered" evidence="1">
    <location>
        <begin position="516"/>
        <end position="630"/>
    </location>
</feature>
<feature type="region of interest" description="Disordered" evidence="1">
    <location>
        <begin position="1066"/>
        <end position="1160"/>
    </location>
</feature>
<dbReference type="HOGENOM" id="CLU_244725_0_0_1"/>
<feature type="compositionally biased region" description="Polar residues" evidence="1">
    <location>
        <begin position="1356"/>
        <end position="1367"/>
    </location>
</feature>
<evidence type="ECO:0000313" key="2">
    <source>
        <dbReference type="EMBL" id="EMD32042.1"/>
    </source>
</evidence>
<dbReference type="OrthoDB" id="2804786at2759"/>
<feature type="compositionally biased region" description="Acidic residues" evidence="1">
    <location>
        <begin position="1546"/>
        <end position="1561"/>
    </location>
</feature>
<feature type="region of interest" description="Disordered" evidence="1">
    <location>
        <begin position="1182"/>
        <end position="1507"/>
    </location>
</feature>
<name>M2R1B9_CERS8</name>
<organism evidence="2 3">
    <name type="scientific">Ceriporiopsis subvermispora (strain B)</name>
    <name type="common">White-rot fungus</name>
    <name type="synonym">Gelatoporia subvermispora</name>
    <dbReference type="NCBI Taxonomy" id="914234"/>
    <lineage>
        <taxon>Eukaryota</taxon>
        <taxon>Fungi</taxon>
        <taxon>Dikarya</taxon>
        <taxon>Basidiomycota</taxon>
        <taxon>Agaricomycotina</taxon>
        <taxon>Agaricomycetes</taxon>
        <taxon>Polyporales</taxon>
        <taxon>Gelatoporiaceae</taxon>
        <taxon>Gelatoporia</taxon>
    </lineage>
</organism>
<feature type="compositionally biased region" description="Polar residues" evidence="1">
    <location>
        <begin position="1386"/>
        <end position="1396"/>
    </location>
</feature>
<evidence type="ECO:0000256" key="1">
    <source>
        <dbReference type="SAM" id="MobiDB-lite"/>
    </source>
</evidence>
<feature type="compositionally biased region" description="Polar residues" evidence="1">
    <location>
        <begin position="723"/>
        <end position="736"/>
    </location>
</feature>
<feature type="compositionally biased region" description="Polar residues" evidence="1">
    <location>
        <begin position="1332"/>
        <end position="1348"/>
    </location>
</feature>
<accession>M2R1B9</accession>
<feature type="compositionally biased region" description="Polar residues" evidence="1">
    <location>
        <begin position="985"/>
        <end position="995"/>
    </location>
</feature>
<feature type="compositionally biased region" description="Acidic residues" evidence="1">
    <location>
        <begin position="763"/>
        <end position="774"/>
    </location>
</feature>
<feature type="compositionally biased region" description="Acidic residues" evidence="1">
    <location>
        <begin position="814"/>
        <end position="841"/>
    </location>
</feature>
<feature type="compositionally biased region" description="Basic and acidic residues" evidence="1">
    <location>
        <begin position="1214"/>
        <end position="1275"/>
    </location>
</feature>
<feature type="compositionally biased region" description="Basic residues" evidence="1">
    <location>
        <begin position="610"/>
        <end position="622"/>
    </location>
</feature>
<proteinExistence type="predicted"/>
<feature type="compositionally biased region" description="Low complexity" evidence="1">
    <location>
        <begin position="706"/>
        <end position="718"/>
    </location>
</feature>
<feature type="compositionally biased region" description="Polar residues" evidence="1">
    <location>
        <begin position="479"/>
        <end position="496"/>
    </location>
</feature>
<dbReference type="Proteomes" id="UP000016930">
    <property type="component" value="Unassembled WGS sequence"/>
</dbReference>
<feature type="compositionally biased region" description="Low complexity" evidence="1">
    <location>
        <begin position="1183"/>
        <end position="1196"/>
    </location>
</feature>
<feature type="compositionally biased region" description="Polar residues" evidence="1">
    <location>
        <begin position="1453"/>
        <end position="1467"/>
    </location>
</feature>
<feature type="compositionally biased region" description="Polar residues" evidence="1">
    <location>
        <begin position="1527"/>
        <end position="1540"/>
    </location>
</feature>
<feature type="compositionally biased region" description="Polar residues" evidence="1">
    <location>
        <begin position="1411"/>
        <end position="1440"/>
    </location>
</feature>
<feature type="compositionally biased region" description="Basic and acidic residues" evidence="1">
    <location>
        <begin position="1566"/>
        <end position="1578"/>
    </location>
</feature>
<feature type="compositionally biased region" description="Acidic residues" evidence="1">
    <location>
        <begin position="1086"/>
        <end position="1098"/>
    </location>
</feature>
<feature type="compositionally biased region" description="Basic and acidic residues" evidence="1">
    <location>
        <begin position="1296"/>
        <end position="1307"/>
    </location>
</feature>
<feature type="compositionally biased region" description="Low complexity" evidence="1">
    <location>
        <begin position="394"/>
        <end position="410"/>
    </location>
</feature>
<feature type="compositionally biased region" description="Polar residues" evidence="1">
    <location>
        <begin position="176"/>
        <end position="188"/>
    </location>
</feature>
<feature type="compositionally biased region" description="Basic residues" evidence="1">
    <location>
        <begin position="105"/>
        <end position="115"/>
    </location>
</feature>
<protein>
    <submittedName>
        <fullName evidence="2">Uncharacterized protein</fullName>
    </submittedName>
</protein>
<feature type="compositionally biased region" description="Basic residues" evidence="1">
    <location>
        <begin position="214"/>
        <end position="224"/>
    </location>
</feature>
<feature type="region of interest" description="Disordered" evidence="1">
    <location>
        <begin position="797"/>
        <end position="1054"/>
    </location>
</feature>
<feature type="compositionally biased region" description="Basic residues" evidence="1">
    <location>
        <begin position="357"/>
        <end position="366"/>
    </location>
</feature>
<reference evidence="2 3" key="1">
    <citation type="journal article" date="2012" name="Proc. Natl. Acad. Sci. U.S.A.">
        <title>Comparative genomics of Ceriporiopsis subvermispora and Phanerochaete chrysosporium provide insight into selective ligninolysis.</title>
        <authorList>
            <person name="Fernandez-Fueyo E."/>
            <person name="Ruiz-Duenas F.J."/>
            <person name="Ferreira P."/>
            <person name="Floudas D."/>
            <person name="Hibbett D.S."/>
            <person name="Canessa P."/>
            <person name="Larrondo L.F."/>
            <person name="James T.Y."/>
            <person name="Seelenfreund D."/>
            <person name="Lobos S."/>
            <person name="Polanco R."/>
            <person name="Tello M."/>
            <person name="Honda Y."/>
            <person name="Watanabe T."/>
            <person name="Watanabe T."/>
            <person name="Ryu J.S."/>
            <person name="Kubicek C.P."/>
            <person name="Schmoll M."/>
            <person name="Gaskell J."/>
            <person name="Hammel K.E."/>
            <person name="St John F.J."/>
            <person name="Vanden Wymelenberg A."/>
            <person name="Sabat G."/>
            <person name="Splinter BonDurant S."/>
            <person name="Syed K."/>
            <person name="Yadav J.S."/>
            <person name="Doddapaneni H."/>
            <person name="Subramanian V."/>
            <person name="Lavin J.L."/>
            <person name="Oguiza J.A."/>
            <person name="Perez G."/>
            <person name="Pisabarro A.G."/>
            <person name="Ramirez L."/>
            <person name="Santoyo F."/>
            <person name="Master E."/>
            <person name="Coutinho P.M."/>
            <person name="Henrissat B."/>
            <person name="Lombard V."/>
            <person name="Magnuson J.K."/>
            <person name="Kuees U."/>
            <person name="Hori C."/>
            <person name="Igarashi K."/>
            <person name="Samejima M."/>
            <person name="Held B.W."/>
            <person name="Barry K.W."/>
            <person name="LaButti K.M."/>
            <person name="Lapidus A."/>
            <person name="Lindquist E.A."/>
            <person name="Lucas S.M."/>
            <person name="Riley R."/>
            <person name="Salamov A.A."/>
            <person name="Hoffmeister D."/>
            <person name="Schwenk D."/>
            <person name="Hadar Y."/>
            <person name="Yarden O."/>
            <person name="de Vries R.P."/>
            <person name="Wiebenga A."/>
            <person name="Stenlid J."/>
            <person name="Eastwood D."/>
            <person name="Grigoriev I.V."/>
            <person name="Berka R.M."/>
            <person name="Blanchette R.A."/>
            <person name="Kersten P."/>
            <person name="Martinez A.T."/>
            <person name="Vicuna R."/>
            <person name="Cullen D."/>
        </authorList>
    </citation>
    <scope>NUCLEOTIDE SEQUENCE [LARGE SCALE GENOMIC DNA]</scope>
    <source>
        <strain evidence="2 3">B</strain>
    </source>
</reference>
<evidence type="ECO:0000313" key="3">
    <source>
        <dbReference type="Proteomes" id="UP000016930"/>
    </source>
</evidence>
<keyword evidence="3" id="KW-1185">Reference proteome</keyword>
<gene>
    <name evidence="2" type="ORF">CERSUDRAFT_99741</name>
</gene>